<name>A0A8J3DY79_9MICO</name>
<reference evidence="3" key="2">
    <citation type="submission" date="2020-09" db="EMBL/GenBank/DDBJ databases">
        <authorList>
            <person name="Sun Q."/>
            <person name="Zhou Y."/>
        </authorList>
    </citation>
    <scope>NUCLEOTIDE SEQUENCE</scope>
    <source>
        <strain evidence="3">CGMCC 1.16548</strain>
    </source>
</reference>
<dbReference type="EMBL" id="BNAI01000001">
    <property type="protein sequence ID" value="GHF04082.1"/>
    <property type="molecule type" value="Genomic_DNA"/>
</dbReference>
<comment type="caution">
    <text evidence="3">The sequence shown here is derived from an EMBL/GenBank/DDBJ whole genome shotgun (WGS) entry which is preliminary data.</text>
</comment>
<evidence type="ECO:0000313" key="3">
    <source>
        <dbReference type="EMBL" id="GHF04082.1"/>
    </source>
</evidence>
<evidence type="ECO:0000256" key="1">
    <source>
        <dbReference type="ARBA" id="ARBA00022679"/>
    </source>
</evidence>
<evidence type="ECO:0000259" key="2">
    <source>
        <dbReference type="Pfam" id="PF13649"/>
    </source>
</evidence>
<proteinExistence type="predicted"/>
<dbReference type="Gene3D" id="3.40.50.150">
    <property type="entry name" value="Vaccinia Virus protein VP39"/>
    <property type="match status" value="1"/>
</dbReference>
<keyword evidence="1" id="KW-0808">Transferase</keyword>
<dbReference type="PANTHER" id="PTHR43861">
    <property type="entry name" value="TRANS-ACONITATE 2-METHYLTRANSFERASE-RELATED"/>
    <property type="match status" value="1"/>
</dbReference>
<keyword evidence="4" id="KW-1185">Reference proteome</keyword>
<dbReference type="GO" id="GO:0032259">
    <property type="term" value="P:methylation"/>
    <property type="evidence" value="ECO:0007669"/>
    <property type="project" value="UniProtKB-KW"/>
</dbReference>
<gene>
    <name evidence="3" type="ORF">GCM10011600_00450</name>
</gene>
<organism evidence="3 4">
    <name type="scientific">Pseudolysinimonas yzui</name>
    <dbReference type="NCBI Taxonomy" id="2708254"/>
    <lineage>
        <taxon>Bacteria</taxon>
        <taxon>Bacillati</taxon>
        <taxon>Actinomycetota</taxon>
        <taxon>Actinomycetes</taxon>
        <taxon>Micrococcales</taxon>
        <taxon>Microbacteriaceae</taxon>
        <taxon>Pseudolysinimonas</taxon>
    </lineage>
</organism>
<dbReference type="GO" id="GO:0008168">
    <property type="term" value="F:methyltransferase activity"/>
    <property type="evidence" value="ECO:0007669"/>
    <property type="project" value="UniProtKB-KW"/>
</dbReference>
<dbReference type="PANTHER" id="PTHR43861:SF3">
    <property type="entry name" value="PUTATIVE (AFU_ORTHOLOGUE AFUA_2G14390)-RELATED"/>
    <property type="match status" value="1"/>
</dbReference>
<dbReference type="InterPro" id="IPR041698">
    <property type="entry name" value="Methyltransf_25"/>
</dbReference>
<dbReference type="RefSeq" id="WP_191281390.1">
    <property type="nucleotide sequence ID" value="NZ_BNAI01000001.1"/>
</dbReference>
<evidence type="ECO:0000313" key="4">
    <source>
        <dbReference type="Proteomes" id="UP000617531"/>
    </source>
</evidence>
<dbReference type="Proteomes" id="UP000617531">
    <property type="component" value="Unassembled WGS sequence"/>
</dbReference>
<protein>
    <submittedName>
        <fullName evidence="3">16S RNA G1207 methylase RsmC</fullName>
    </submittedName>
</protein>
<feature type="domain" description="Methyltransferase" evidence="2">
    <location>
        <begin position="49"/>
        <end position="142"/>
    </location>
</feature>
<dbReference type="InterPro" id="IPR029063">
    <property type="entry name" value="SAM-dependent_MTases_sf"/>
</dbReference>
<dbReference type="SUPFAM" id="SSF53335">
    <property type="entry name" value="S-adenosyl-L-methionine-dependent methyltransferases"/>
    <property type="match status" value="1"/>
</dbReference>
<dbReference type="Pfam" id="PF13649">
    <property type="entry name" value="Methyltransf_25"/>
    <property type="match status" value="1"/>
</dbReference>
<dbReference type="CDD" id="cd02440">
    <property type="entry name" value="AdoMet_MTases"/>
    <property type="match status" value="1"/>
</dbReference>
<accession>A0A8J3DY79</accession>
<sequence>MSPHESHEPSVTPAEAWEFRYREQPQRWSGNPNATLVDVVGDLTPGRAVDLGCGEGADAIWLARQGWRVLGVDISPTAVARAHAAAVEAGVDEHAVFEAHDLSTWEPEGEIDLVTASFFHSREELPRTEILRRVVAHVAPGGHVAIVSHLAPPPWSEHAHHDEALLDAEGEVAALALGDDWEIVLAEHRERSVVAPSGDPGTLVDVVVLLRRK</sequence>
<keyword evidence="3" id="KW-0489">Methyltransferase</keyword>
<reference evidence="3" key="1">
    <citation type="journal article" date="2014" name="Int. J. Syst. Evol. Microbiol.">
        <title>Complete genome sequence of Corynebacterium casei LMG S-19264T (=DSM 44701T), isolated from a smear-ripened cheese.</title>
        <authorList>
            <consortium name="US DOE Joint Genome Institute (JGI-PGF)"/>
            <person name="Walter F."/>
            <person name="Albersmeier A."/>
            <person name="Kalinowski J."/>
            <person name="Ruckert C."/>
        </authorList>
    </citation>
    <scope>NUCLEOTIDE SEQUENCE</scope>
    <source>
        <strain evidence="3">CGMCC 1.16548</strain>
    </source>
</reference>
<dbReference type="AlphaFoldDB" id="A0A8J3DY79"/>